<evidence type="ECO:0000256" key="1">
    <source>
        <dbReference type="SAM" id="SignalP"/>
    </source>
</evidence>
<dbReference type="InterPro" id="IPR024489">
    <property type="entry name" value="Organ_specific_prot"/>
</dbReference>
<feature type="signal peptide" evidence="1">
    <location>
        <begin position="1"/>
        <end position="38"/>
    </location>
</feature>
<evidence type="ECO:0000313" key="3">
    <source>
        <dbReference type="Proteomes" id="UP001161247"/>
    </source>
</evidence>
<sequence>MKSSRTQFQFKTNIMRPSVILSIFLILSLVSFVQVCEARTRQEEYWKKVMQEQPMPKAVKDLIREDDHHADSDHHREAGRTEQYHLPSKHYFLTNFDTANNVIIYHKNVIIN</sequence>
<name>A0AAV1DBA4_OLDCO</name>
<dbReference type="PANTHER" id="PTHR33731:SF17">
    <property type="entry name" value="ORGAN-SPECIFIC PROTEIN P4-LIKE"/>
    <property type="match status" value="1"/>
</dbReference>
<reference evidence="2" key="1">
    <citation type="submission" date="2023-03" db="EMBL/GenBank/DDBJ databases">
        <authorList>
            <person name="Julca I."/>
        </authorList>
    </citation>
    <scope>NUCLEOTIDE SEQUENCE</scope>
</reference>
<protein>
    <submittedName>
        <fullName evidence="2">OLC1v1003178C1</fullName>
    </submittedName>
</protein>
<accession>A0AAV1DBA4</accession>
<proteinExistence type="predicted"/>
<gene>
    <name evidence="2" type="ORF">OLC1_LOCUS13411</name>
</gene>
<organism evidence="2 3">
    <name type="scientific">Oldenlandia corymbosa var. corymbosa</name>
    <dbReference type="NCBI Taxonomy" id="529605"/>
    <lineage>
        <taxon>Eukaryota</taxon>
        <taxon>Viridiplantae</taxon>
        <taxon>Streptophyta</taxon>
        <taxon>Embryophyta</taxon>
        <taxon>Tracheophyta</taxon>
        <taxon>Spermatophyta</taxon>
        <taxon>Magnoliopsida</taxon>
        <taxon>eudicotyledons</taxon>
        <taxon>Gunneridae</taxon>
        <taxon>Pentapetalae</taxon>
        <taxon>asterids</taxon>
        <taxon>lamiids</taxon>
        <taxon>Gentianales</taxon>
        <taxon>Rubiaceae</taxon>
        <taxon>Rubioideae</taxon>
        <taxon>Spermacoceae</taxon>
        <taxon>Hedyotis-Oldenlandia complex</taxon>
        <taxon>Oldenlandia</taxon>
    </lineage>
</organism>
<feature type="chain" id="PRO_5043583930" evidence="1">
    <location>
        <begin position="39"/>
        <end position="112"/>
    </location>
</feature>
<dbReference type="AlphaFoldDB" id="A0AAV1DBA4"/>
<keyword evidence="1" id="KW-0732">Signal</keyword>
<keyword evidence="3" id="KW-1185">Reference proteome</keyword>
<dbReference type="PANTHER" id="PTHR33731">
    <property type="entry name" value="PROTEIN, PUTATIVE-RELATED"/>
    <property type="match status" value="1"/>
</dbReference>
<evidence type="ECO:0000313" key="2">
    <source>
        <dbReference type="EMBL" id="CAI9104496.1"/>
    </source>
</evidence>
<dbReference type="Pfam" id="PF10950">
    <property type="entry name" value="Organ_specific"/>
    <property type="match status" value="1"/>
</dbReference>
<dbReference type="EMBL" id="OX459121">
    <property type="protein sequence ID" value="CAI9104496.1"/>
    <property type="molecule type" value="Genomic_DNA"/>
</dbReference>
<dbReference type="Proteomes" id="UP001161247">
    <property type="component" value="Chromosome 4"/>
</dbReference>